<keyword evidence="2" id="KW-0805">Transcription regulation</keyword>
<comment type="caution">
    <text evidence="7">The sequence shown here is derived from an EMBL/GenBank/DDBJ whole genome shotgun (WGS) entry which is preliminary data.</text>
</comment>
<feature type="domain" description="MADS-box" evidence="6">
    <location>
        <begin position="26"/>
        <end position="70"/>
    </location>
</feature>
<dbReference type="InterPro" id="IPR002100">
    <property type="entry name" value="TF_MADSbox"/>
</dbReference>
<dbReference type="GO" id="GO:0003677">
    <property type="term" value="F:DNA binding"/>
    <property type="evidence" value="ECO:0007669"/>
    <property type="project" value="UniProtKB-KW"/>
</dbReference>
<dbReference type="SUPFAM" id="SSF55455">
    <property type="entry name" value="SRF-like"/>
    <property type="match status" value="1"/>
</dbReference>
<evidence type="ECO:0000259" key="6">
    <source>
        <dbReference type="PROSITE" id="PS50066"/>
    </source>
</evidence>
<evidence type="ECO:0000256" key="5">
    <source>
        <dbReference type="ARBA" id="ARBA00023242"/>
    </source>
</evidence>
<keyword evidence="8" id="KW-1185">Reference proteome</keyword>
<evidence type="ECO:0000256" key="1">
    <source>
        <dbReference type="ARBA" id="ARBA00004123"/>
    </source>
</evidence>
<dbReference type="Pfam" id="PF00319">
    <property type="entry name" value="SRF-TF"/>
    <property type="match status" value="1"/>
</dbReference>
<evidence type="ECO:0000256" key="4">
    <source>
        <dbReference type="ARBA" id="ARBA00023163"/>
    </source>
</evidence>
<accession>A0ABC8LBW6</accession>
<dbReference type="SMART" id="SM00432">
    <property type="entry name" value="MADS"/>
    <property type="match status" value="1"/>
</dbReference>
<evidence type="ECO:0000313" key="7">
    <source>
        <dbReference type="EMBL" id="CAH8381094.1"/>
    </source>
</evidence>
<reference evidence="7 8" key="1">
    <citation type="submission" date="2022-03" db="EMBL/GenBank/DDBJ databases">
        <authorList>
            <person name="Macdonald S."/>
            <person name="Ahmed S."/>
            <person name="Newling K."/>
        </authorList>
    </citation>
    <scope>NUCLEOTIDE SEQUENCE [LARGE SCALE GENOMIC DNA]</scope>
</reference>
<keyword evidence="4" id="KW-0804">Transcription</keyword>
<dbReference type="PROSITE" id="PS50066">
    <property type="entry name" value="MADS_BOX_2"/>
    <property type="match status" value="1"/>
</dbReference>
<keyword evidence="3" id="KW-0238">DNA-binding</keyword>
<dbReference type="InterPro" id="IPR036879">
    <property type="entry name" value="TF_MADSbox_sf"/>
</dbReference>
<evidence type="ECO:0000256" key="2">
    <source>
        <dbReference type="ARBA" id="ARBA00023015"/>
    </source>
</evidence>
<sequence length="337" mass="38252">MDSLSCSSTKMNNNDKVSVRNKTRFKNTNLITRQKTILKKALELSVLCDNEICVIHYDLEGNLVETYPEEQSNVKDILERYNSLSDREKIKKSTNLSQFCNKKLVDEKKRSLTNAEEHRKFTKKVGEFEGFLIDQFHILQDRFRDLSYSQDDQYHQTTTARDQNPSLDVISEKDHNFPASSGFFLASDLSSSLIEENPLMNFRPHDLDQQQQETRSVMNLLMSGDHHVSASTDQQYLLSPPASSSSTACSLNQQSKFSVFVFNHETATFTQLPNSVSSRFDQGLTPYTNNLSTGLHGVQGSNFVYDHNLNAQGFNFGCSNNLNTQGFNFGCNNNLCT</sequence>
<dbReference type="GO" id="GO:0005634">
    <property type="term" value="C:nucleus"/>
    <property type="evidence" value="ECO:0007669"/>
    <property type="project" value="UniProtKB-SubCell"/>
</dbReference>
<evidence type="ECO:0000256" key="3">
    <source>
        <dbReference type="ARBA" id="ARBA00023125"/>
    </source>
</evidence>
<dbReference type="Gene3D" id="3.40.1810.10">
    <property type="entry name" value="Transcription factor, MADS-box"/>
    <property type="match status" value="1"/>
</dbReference>
<name>A0ABC8LBW6_ERUVS</name>
<gene>
    <name evidence="7" type="ORF">ERUC_LOCUS33577</name>
</gene>
<proteinExistence type="predicted"/>
<evidence type="ECO:0000313" key="8">
    <source>
        <dbReference type="Proteomes" id="UP001642260"/>
    </source>
</evidence>
<comment type="subcellular location">
    <subcellularLocation>
        <location evidence="1">Nucleus</location>
    </subcellularLocation>
</comment>
<dbReference type="Proteomes" id="UP001642260">
    <property type="component" value="Unassembled WGS sequence"/>
</dbReference>
<organism evidence="7 8">
    <name type="scientific">Eruca vesicaria subsp. sativa</name>
    <name type="common">Garden rocket</name>
    <name type="synonym">Eruca sativa</name>
    <dbReference type="NCBI Taxonomy" id="29727"/>
    <lineage>
        <taxon>Eukaryota</taxon>
        <taxon>Viridiplantae</taxon>
        <taxon>Streptophyta</taxon>
        <taxon>Embryophyta</taxon>
        <taxon>Tracheophyta</taxon>
        <taxon>Spermatophyta</taxon>
        <taxon>Magnoliopsida</taxon>
        <taxon>eudicotyledons</taxon>
        <taxon>Gunneridae</taxon>
        <taxon>Pentapetalae</taxon>
        <taxon>rosids</taxon>
        <taxon>malvids</taxon>
        <taxon>Brassicales</taxon>
        <taxon>Brassicaceae</taxon>
        <taxon>Brassiceae</taxon>
        <taxon>Eruca</taxon>
    </lineage>
</organism>
<protein>
    <recommendedName>
        <fullName evidence="6">MADS-box domain-containing protein</fullName>
    </recommendedName>
</protein>
<dbReference type="AlphaFoldDB" id="A0ABC8LBW6"/>
<dbReference type="EMBL" id="CAKOAT010505154">
    <property type="protein sequence ID" value="CAH8381094.1"/>
    <property type="molecule type" value="Genomic_DNA"/>
</dbReference>
<keyword evidence="5" id="KW-0539">Nucleus</keyword>